<evidence type="ECO:0000313" key="2">
    <source>
        <dbReference type="EMBL" id="PNH27383.1"/>
    </source>
</evidence>
<feature type="compositionally biased region" description="Basic and acidic residues" evidence="1">
    <location>
        <begin position="31"/>
        <end position="49"/>
    </location>
</feature>
<comment type="caution">
    <text evidence="2">The sequence shown here is derived from an EMBL/GenBank/DDBJ whole genome shotgun (WGS) entry which is preliminary data.</text>
</comment>
<gene>
    <name evidence="2" type="ORF">BJF96_g9286</name>
</gene>
<proteinExistence type="predicted"/>
<dbReference type="EMBL" id="MPSH01000046">
    <property type="protein sequence ID" value="PNH27383.1"/>
    <property type="molecule type" value="Genomic_DNA"/>
</dbReference>
<dbReference type="AlphaFoldDB" id="A0AA44W9N8"/>
<feature type="region of interest" description="Disordered" evidence="1">
    <location>
        <begin position="31"/>
        <end position="59"/>
    </location>
</feature>
<sequence>MWHLWVSLSTRHEVLPLDVLAFEVQTDTRAEERTVGVAKKEGNKRKLESGQRSGRRNTS</sequence>
<reference evidence="2 3" key="1">
    <citation type="submission" date="2017-12" db="EMBL/GenBank/DDBJ databases">
        <title>Comparative genomics yields insights into virulence evolution of Verticillium dahliae.</title>
        <authorList>
            <person name="Fan R."/>
            <person name="Armitage A.D."/>
            <person name="Cascant-Lopez E."/>
            <person name="Sobczyk M."/>
            <person name="Cockerton H.M."/>
            <person name="Harrison R.J."/>
        </authorList>
    </citation>
    <scope>NUCLEOTIDE SEQUENCE [LARGE SCALE GENOMIC DNA]</scope>
    <source>
        <strain evidence="2 3">12008</strain>
    </source>
</reference>
<accession>A0AA44W9N8</accession>
<dbReference type="Proteomes" id="UP000236305">
    <property type="component" value="Unassembled WGS sequence"/>
</dbReference>
<organism evidence="2 3">
    <name type="scientific">Verticillium dahliae</name>
    <name type="common">Verticillium wilt</name>
    <dbReference type="NCBI Taxonomy" id="27337"/>
    <lineage>
        <taxon>Eukaryota</taxon>
        <taxon>Fungi</taxon>
        <taxon>Dikarya</taxon>
        <taxon>Ascomycota</taxon>
        <taxon>Pezizomycotina</taxon>
        <taxon>Sordariomycetes</taxon>
        <taxon>Hypocreomycetidae</taxon>
        <taxon>Glomerellales</taxon>
        <taxon>Plectosphaerellaceae</taxon>
        <taxon>Verticillium</taxon>
    </lineage>
</organism>
<evidence type="ECO:0000256" key="1">
    <source>
        <dbReference type="SAM" id="MobiDB-lite"/>
    </source>
</evidence>
<name>A0AA44W9N8_VERDA</name>
<evidence type="ECO:0000313" key="3">
    <source>
        <dbReference type="Proteomes" id="UP000236305"/>
    </source>
</evidence>
<protein>
    <submittedName>
        <fullName evidence="2">Uncharacterized protein</fullName>
    </submittedName>
</protein>